<keyword evidence="9" id="KW-1185">Reference proteome</keyword>
<name>A0A7K0J5X8_9ACTN</name>
<reference evidence="8 9" key="1">
    <citation type="submission" date="2019-08" db="EMBL/GenBank/DDBJ databases">
        <title>In-depth cultivation of the pig gut microbiome towards novel bacterial diversity and tailored functional studies.</title>
        <authorList>
            <person name="Wylensek D."/>
            <person name="Hitch T.C.A."/>
            <person name="Clavel T."/>
        </authorList>
    </citation>
    <scope>NUCLEOTIDE SEQUENCE [LARGE SCALE GENOMIC DNA]</scope>
    <source>
        <strain evidence="8 9">WCA-380-WT-3A</strain>
    </source>
</reference>
<dbReference type="InterPro" id="IPR000412">
    <property type="entry name" value="ABC_2_transport"/>
</dbReference>
<keyword evidence="6" id="KW-1003">Cell membrane</keyword>
<gene>
    <name evidence="8" type="ORF">FYJ43_04700</name>
</gene>
<dbReference type="GO" id="GO:0046677">
    <property type="term" value="P:response to antibiotic"/>
    <property type="evidence" value="ECO:0007669"/>
    <property type="project" value="UniProtKB-KW"/>
</dbReference>
<keyword evidence="6" id="KW-0813">Transport</keyword>
<feature type="domain" description="ABC transmembrane type-2" evidence="7">
    <location>
        <begin position="18"/>
        <end position="242"/>
    </location>
</feature>
<comment type="caution">
    <text evidence="8">The sequence shown here is derived from an EMBL/GenBank/DDBJ whole genome shotgun (WGS) entry which is preliminary data.</text>
</comment>
<dbReference type="GO" id="GO:0043190">
    <property type="term" value="C:ATP-binding cassette (ABC) transporter complex"/>
    <property type="evidence" value="ECO:0007669"/>
    <property type="project" value="InterPro"/>
</dbReference>
<dbReference type="Proteomes" id="UP000466104">
    <property type="component" value="Unassembled WGS sequence"/>
</dbReference>
<comment type="subcellular location">
    <subcellularLocation>
        <location evidence="6">Cell membrane</location>
        <topology evidence="6">Multi-pass membrane protein</topology>
    </subcellularLocation>
    <subcellularLocation>
        <location evidence="1">Membrane</location>
        <topology evidence="1">Multi-pass membrane protein</topology>
    </subcellularLocation>
</comment>
<dbReference type="EMBL" id="VUMG01000002">
    <property type="protein sequence ID" value="MSS45350.1"/>
    <property type="molecule type" value="Genomic_DNA"/>
</dbReference>
<feature type="transmembrane region" description="Helical" evidence="6">
    <location>
        <begin position="217"/>
        <end position="238"/>
    </location>
</feature>
<dbReference type="PANTHER" id="PTHR43229:SF6">
    <property type="entry name" value="ABC-TYPE MULTIDRUG TRANSPORT SYSTEM, PERMEASE COMPONENT"/>
    <property type="match status" value="1"/>
</dbReference>
<dbReference type="AlphaFoldDB" id="A0A7K0J5X8"/>
<keyword evidence="2 6" id="KW-0812">Transmembrane</keyword>
<dbReference type="PROSITE" id="PS51012">
    <property type="entry name" value="ABC_TM2"/>
    <property type="match status" value="1"/>
</dbReference>
<feature type="transmembrane region" description="Helical" evidence="6">
    <location>
        <begin position="48"/>
        <end position="65"/>
    </location>
</feature>
<evidence type="ECO:0000256" key="6">
    <source>
        <dbReference type="RuleBase" id="RU361157"/>
    </source>
</evidence>
<comment type="similarity">
    <text evidence="6">Belongs to the ABC-2 integral membrane protein family.</text>
</comment>
<dbReference type="InterPro" id="IPR047817">
    <property type="entry name" value="ABC2_TM_bact-type"/>
</dbReference>
<evidence type="ECO:0000313" key="8">
    <source>
        <dbReference type="EMBL" id="MSS45350.1"/>
    </source>
</evidence>
<evidence type="ECO:0000256" key="3">
    <source>
        <dbReference type="ARBA" id="ARBA00022989"/>
    </source>
</evidence>
<dbReference type="InterPro" id="IPR051784">
    <property type="entry name" value="Nod_factor_ABC_transporter"/>
</dbReference>
<evidence type="ECO:0000256" key="1">
    <source>
        <dbReference type="ARBA" id="ARBA00004141"/>
    </source>
</evidence>
<sequence length="251" mass="27059">MNTAVAFKLLTTLRRNPIDTFSMAVRPLLSVVLFAVFASTYIETGTGVAFMVISVALVNVIVNSVQGSSYEARDDIRGLRSDVILLAPGGFHSFSAAQALVQTVFASIQSFVILIVSAPLLEIHHTGSATKIALAGLSLLIVTSYLLSLVLLKISILYDNFLAVSFAVVVMVTLGGAFYPVESLSGWVYVISRLNPVTYLIDLCRTPLIGESPFVDYSTSLFVCVGFVALLVAMDVVLRSKTFDLSDKSQF</sequence>
<dbReference type="PIRSF" id="PIRSF006648">
    <property type="entry name" value="DrrB"/>
    <property type="match status" value="1"/>
</dbReference>
<feature type="transmembrane region" description="Helical" evidence="6">
    <location>
        <begin position="161"/>
        <end position="179"/>
    </location>
</feature>
<keyword evidence="3 6" id="KW-1133">Transmembrane helix</keyword>
<evidence type="ECO:0000259" key="7">
    <source>
        <dbReference type="PROSITE" id="PS51012"/>
    </source>
</evidence>
<dbReference type="GO" id="GO:0140359">
    <property type="term" value="F:ABC-type transporter activity"/>
    <property type="evidence" value="ECO:0007669"/>
    <property type="project" value="InterPro"/>
</dbReference>
<dbReference type="PANTHER" id="PTHR43229">
    <property type="entry name" value="NODULATION PROTEIN J"/>
    <property type="match status" value="1"/>
</dbReference>
<proteinExistence type="inferred from homology"/>
<protein>
    <recommendedName>
        <fullName evidence="6">Transport permease protein</fullName>
    </recommendedName>
</protein>
<accession>A0A7K0J5X8</accession>
<evidence type="ECO:0000256" key="5">
    <source>
        <dbReference type="ARBA" id="ARBA00023251"/>
    </source>
</evidence>
<keyword evidence="5" id="KW-0046">Antibiotic resistance</keyword>
<dbReference type="RefSeq" id="WP_154562511.1">
    <property type="nucleotide sequence ID" value="NZ_VUMG01000002.1"/>
</dbReference>
<evidence type="ECO:0000256" key="4">
    <source>
        <dbReference type="ARBA" id="ARBA00023136"/>
    </source>
</evidence>
<organism evidence="8 9">
    <name type="scientific">Cutibacterium porci</name>
    <dbReference type="NCBI Taxonomy" id="2605781"/>
    <lineage>
        <taxon>Bacteria</taxon>
        <taxon>Bacillati</taxon>
        <taxon>Actinomycetota</taxon>
        <taxon>Actinomycetes</taxon>
        <taxon>Propionibacteriales</taxon>
        <taxon>Propionibacteriaceae</taxon>
        <taxon>Cutibacterium</taxon>
    </lineage>
</organism>
<feature type="transmembrane region" description="Helical" evidence="6">
    <location>
        <begin position="132"/>
        <end position="152"/>
    </location>
</feature>
<dbReference type="InterPro" id="IPR013525">
    <property type="entry name" value="ABC2_TM"/>
</dbReference>
<feature type="transmembrane region" description="Helical" evidence="6">
    <location>
        <begin position="21"/>
        <end position="42"/>
    </location>
</feature>
<evidence type="ECO:0000256" key="2">
    <source>
        <dbReference type="ARBA" id="ARBA00022692"/>
    </source>
</evidence>
<feature type="transmembrane region" description="Helical" evidence="6">
    <location>
        <begin position="99"/>
        <end position="120"/>
    </location>
</feature>
<dbReference type="Pfam" id="PF01061">
    <property type="entry name" value="ABC2_membrane"/>
    <property type="match status" value="1"/>
</dbReference>
<evidence type="ECO:0000313" key="9">
    <source>
        <dbReference type="Proteomes" id="UP000466104"/>
    </source>
</evidence>
<keyword evidence="4 6" id="KW-0472">Membrane</keyword>